<reference evidence="7" key="1">
    <citation type="submission" date="2019-02" db="EMBL/GenBank/DDBJ databases">
        <title>Glaciihabitans arcticus sp. nov., a psychrotolerant bacterium isolated from polar soil.</title>
        <authorList>
            <person name="Dahal R.H."/>
        </authorList>
    </citation>
    <scope>NUCLEOTIDE SEQUENCE [LARGE SCALE GENOMIC DNA]</scope>
    <source>
        <strain evidence="7">RP-3-7</strain>
    </source>
</reference>
<keyword evidence="3" id="KW-0804">Transcription</keyword>
<dbReference type="GO" id="GO:0000976">
    <property type="term" value="F:transcription cis-regulatory region binding"/>
    <property type="evidence" value="ECO:0007669"/>
    <property type="project" value="TreeGrafter"/>
</dbReference>
<protein>
    <submittedName>
        <fullName evidence="6">TetR family transcriptional regulator</fullName>
    </submittedName>
</protein>
<dbReference type="PRINTS" id="PR00455">
    <property type="entry name" value="HTHTETR"/>
</dbReference>
<evidence type="ECO:0000313" key="6">
    <source>
        <dbReference type="EMBL" id="TBN58074.1"/>
    </source>
</evidence>
<evidence type="ECO:0000256" key="1">
    <source>
        <dbReference type="ARBA" id="ARBA00023015"/>
    </source>
</evidence>
<dbReference type="SUPFAM" id="SSF46689">
    <property type="entry name" value="Homeodomain-like"/>
    <property type="match status" value="1"/>
</dbReference>
<evidence type="ECO:0000259" key="5">
    <source>
        <dbReference type="PROSITE" id="PS50977"/>
    </source>
</evidence>
<accession>A0A4Q9GV27</accession>
<dbReference type="InterPro" id="IPR001647">
    <property type="entry name" value="HTH_TetR"/>
</dbReference>
<comment type="caution">
    <text evidence="6">The sequence shown here is derived from an EMBL/GenBank/DDBJ whole genome shotgun (WGS) entry which is preliminary data.</text>
</comment>
<evidence type="ECO:0000256" key="4">
    <source>
        <dbReference type="PROSITE-ProRule" id="PRU00335"/>
    </source>
</evidence>
<dbReference type="Proteomes" id="UP000294194">
    <property type="component" value="Unassembled WGS sequence"/>
</dbReference>
<dbReference type="EMBL" id="SISG01000001">
    <property type="protein sequence ID" value="TBN58074.1"/>
    <property type="molecule type" value="Genomic_DNA"/>
</dbReference>
<dbReference type="PANTHER" id="PTHR30055">
    <property type="entry name" value="HTH-TYPE TRANSCRIPTIONAL REGULATOR RUTR"/>
    <property type="match status" value="1"/>
</dbReference>
<dbReference type="Pfam" id="PF00440">
    <property type="entry name" value="TetR_N"/>
    <property type="match status" value="1"/>
</dbReference>
<keyword evidence="7" id="KW-1185">Reference proteome</keyword>
<name>A0A4Q9GV27_9MICO</name>
<gene>
    <name evidence="6" type="ORF">EYE40_12090</name>
</gene>
<dbReference type="PROSITE" id="PS50977">
    <property type="entry name" value="HTH_TETR_2"/>
    <property type="match status" value="1"/>
</dbReference>
<dbReference type="InterPro" id="IPR041347">
    <property type="entry name" value="MftR_C"/>
</dbReference>
<dbReference type="InterPro" id="IPR023772">
    <property type="entry name" value="DNA-bd_HTH_TetR-type_CS"/>
</dbReference>
<feature type="DNA-binding region" description="H-T-H motif" evidence="4">
    <location>
        <begin position="29"/>
        <end position="48"/>
    </location>
</feature>
<dbReference type="PANTHER" id="PTHR30055:SF238">
    <property type="entry name" value="MYCOFACTOCIN BIOSYNTHESIS TRANSCRIPTIONAL REGULATOR MFTR-RELATED"/>
    <property type="match status" value="1"/>
</dbReference>
<evidence type="ECO:0000313" key="7">
    <source>
        <dbReference type="Proteomes" id="UP000294194"/>
    </source>
</evidence>
<proteinExistence type="predicted"/>
<feature type="domain" description="HTH tetR-type" evidence="5">
    <location>
        <begin position="6"/>
        <end position="66"/>
    </location>
</feature>
<dbReference type="AlphaFoldDB" id="A0A4Q9GV27"/>
<evidence type="ECO:0000256" key="3">
    <source>
        <dbReference type="ARBA" id="ARBA00023163"/>
    </source>
</evidence>
<dbReference type="RefSeq" id="WP_130982183.1">
    <property type="nucleotide sequence ID" value="NZ_SISG01000001.1"/>
</dbReference>
<keyword evidence="2 4" id="KW-0238">DNA-binding</keyword>
<keyword evidence="1" id="KW-0805">Transcription regulation</keyword>
<organism evidence="6 7">
    <name type="scientific">Glaciihabitans arcticus</name>
    <dbReference type="NCBI Taxonomy" id="2668039"/>
    <lineage>
        <taxon>Bacteria</taxon>
        <taxon>Bacillati</taxon>
        <taxon>Actinomycetota</taxon>
        <taxon>Actinomycetes</taxon>
        <taxon>Micrococcales</taxon>
        <taxon>Microbacteriaceae</taxon>
        <taxon>Glaciihabitans</taxon>
    </lineage>
</organism>
<dbReference type="PROSITE" id="PS01081">
    <property type="entry name" value="HTH_TETR_1"/>
    <property type="match status" value="1"/>
</dbReference>
<dbReference type="InterPro" id="IPR009057">
    <property type="entry name" value="Homeodomain-like_sf"/>
</dbReference>
<dbReference type="Gene3D" id="1.10.357.10">
    <property type="entry name" value="Tetracycline Repressor, domain 2"/>
    <property type="match status" value="1"/>
</dbReference>
<dbReference type="GO" id="GO:0003700">
    <property type="term" value="F:DNA-binding transcription factor activity"/>
    <property type="evidence" value="ECO:0007669"/>
    <property type="project" value="TreeGrafter"/>
</dbReference>
<dbReference type="Pfam" id="PF17754">
    <property type="entry name" value="TetR_C_14"/>
    <property type="match status" value="1"/>
</dbReference>
<evidence type="ECO:0000256" key="2">
    <source>
        <dbReference type="ARBA" id="ARBA00023125"/>
    </source>
</evidence>
<sequence>MARWEPDARARLANAALDLYLERGFEPTTVTDIAQRAGVTERTFFRHFADKREVLFDGTNALQEGVLEAIASATEGTAFDIAGSALVLGSAFLEERGEFAGRRTRAILANPELHERELLKLARLSSAIAGALQARGTPAMSARLAAEAAVAAFSAGFERWSSGVKSPALAECIEAALAEMREIVGG</sequence>
<dbReference type="InterPro" id="IPR050109">
    <property type="entry name" value="HTH-type_TetR-like_transc_reg"/>
</dbReference>